<gene>
    <name evidence="1" type="ORF">CEXT_389991</name>
</gene>
<proteinExistence type="predicted"/>
<protein>
    <submittedName>
        <fullName evidence="1">Uncharacterized protein</fullName>
    </submittedName>
</protein>
<organism evidence="1 2">
    <name type="scientific">Caerostris extrusa</name>
    <name type="common">Bark spider</name>
    <name type="synonym">Caerostris bankana</name>
    <dbReference type="NCBI Taxonomy" id="172846"/>
    <lineage>
        <taxon>Eukaryota</taxon>
        <taxon>Metazoa</taxon>
        <taxon>Ecdysozoa</taxon>
        <taxon>Arthropoda</taxon>
        <taxon>Chelicerata</taxon>
        <taxon>Arachnida</taxon>
        <taxon>Araneae</taxon>
        <taxon>Araneomorphae</taxon>
        <taxon>Entelegynae</taxon>
        <taxon>Araneoidea</taxon>
        <taxon>Araneidae</taxon>
        <taxon>Caerostris</taxon>
    </lineage>
</organism>
<sequence length="142" mass="15151">MRSGARECNLESHPIVQDMLNVIDSTCTEGTKMNTFQPAGQPGEGPALEKGNALLCKTSTSSAGGSARLAKATSTFYLSTIFILRVCLLISAYHDGQLSALKTPHDLVYGPNQFGLDTPKCAYPSLSDPVFTCLSFMRSNGV</sequence>
<reference evidence="1 2" key="1">
    <citation type="submission" date="2021-06" db="EMBL/GenBank/DDBJ databases">
        <title>Caerostris extrusa draft genome.</title>
        <authorList>
            <person name="Kono N."/>
            <person name="Arakawa K."/>
        </authorList>
    </citation>
    <scope>NUCLEOTIDE SEQUENCE [LARGE SCALE GENOMIC DNA]</scope>
</reference>
<dbReference type="Proteomes" id="UP001054945">
    <property type="component" value="Unassembled WGS sequence"/>
</dbReference>
<accession>A0AAV4WZ54</accession>
<dbReference type="AlphaFoldDB" id="A0AAV4WZ54"/>
<evidence type="ECO:0000313" key="2">
    <source>
        <dbReference type="Proteomes" id="UP001054945"/>
    </source>
</evidence>
<name>A0AAV4WZ54_CAEEX</name>
<keyword evidence="2" id="KW-1185">Reference proteome</keyword>
<comment type="caution">
    <text evidence="1">The sequence shown here is derived from an EMBL/GenBank/DDBJ whole genome shotgun (WGS) entry which is preliminary data.</text>
</comment>
<dbReference type="EMBL" id="BPLR01016976">
    <property type="protein sequence ID" value="GIY87791.1"/>
    <property type="molecule type" value="Genomic_DNA"/>
</dbReference>
<evidence type="ECO:0000313" key="1">
    <source>
        <dbReference type="EMBL" id="GIY87791.1"/>
    </source>
</evidence>